<evidence type="ECO:0000256" key="10">
    <source>
        <dbReference type="SAM" id="MobiDB-lite"/>
    </source>
</evidence>
<dbReference type="AlphaFoldDB" id="A0ABD3PBQ9"/>
<keyword evidence="9" id="KW-0539">Nucleus</keyword>
<name>A0ABD3PBQ9_9STRA</name>
<evidence type="ECO:0000256" key="2">
    <source>
        <dbReference type="ARBA" id="ARBA00004259"/>
    </source>
</evidence>
<reference evidence="13 14" key="1">
    <citation type="journal article" date="2020" name="G3 (Bethesda)">
        <title>Improved Reference Genome for Cyclotella cryptica CCMP332, a Model for Cell Wall Morphogenesis, Salinity Adaptation, and Lipid Production in Diatoms (Bacillariophyta).</title>
        <authorList>
            <person name="Roberts W.R."/>
            <person name="Downey K.M."/>
            <person name="Ruck E.C."/>
            <person name="Traller J.C."/>
            <person name="Alverson A.J."/>
        </authorList>
    </citation>
    <scope>NUCLEOTIDE SEQUENCE [LARGE SCALE GENOMIC DNA]</scope>
    <source>
        <strain evidence="13 14">CCMP332</strain>
    </source>
</reference>
<keyword evidence="8 11" id="KW-0472">Membrane</keyword>
<evidence type="ECO:0000256" key="12">
    <source>
        <dbReference type="SAM" id="SignalP"/>
    </source>
</evidence>
<feature type="signal peptide" evidence="12">
    <location>
        <begin position="1"/>
        <end position="23"/>
    </location>
</feature>
<evidence type="ECO:0000256" key="8">
    <source>
        <dbReference type="ARBA" id="ARBA00023136"/>
    </source>
</evidence>
<organism evidence="13 14">
    <name type="scientific">Cyclotella cryptica</name>
    <dbReference type="NCBI Taxonomy" id="29204"/>
    <lineage>
        <taxon>Eukaryota</taxon>
        <taxon>Sar</taxon>
        <taxon>Stramenopiles</taxon>
        <taxon>Ochrophyta</taxon>
        <taxon>Bacillariophyta</taxon>
        <taxon>Coscinodiscophyceae</taxon>
        <taxon>Thalassiosirophycidae</taxon>
        <taxon>Stephanodiscales</taxon>
        <taxon>Stephanodiscaceae</taxon>
        <taxon>Cyclotella</taxon>
    </lineage>
</organism>
<evidence type="ECO:0000313" key="14">
    <source>
        <dbReference type="Proteomes" id="UP001516023"/>
    </source>
</evidence>
<evidence type="ECO:0000313" key="13">
    <source>
        <dbReference type="EMBL" id="KAL3785137.1"/>
    </source>
</evidence>
<evidence type="ECO:0000256" key="4">
    <source>
        <dbReference type="ARBA" id="ARBA00006627"/>
    </source>
</evidence>
<dbReference type="InterPro" id="IPR012430">
    <property type="entry name" value="TMEM43_fam"/>
</dbReference>
<evidence type="ECO:0000256" key="9">
    <source>
        <dbReference type="ARBA" id="ARBA00023242"/>
    </source>
</evidence>
<gene>
    <name evidence="13" type="ORF">HJC23_013296</name>
</gene>
<dbReference type="EMBL" id="JABMIG020000220">
    <property type="protein sequence ID" value="KAL3785137.1"/>
    <property type="molecule type" value="Genomic_DNA"/>
</dbReference>
<dbReference type="GO" id="GO:0005635">
    <property type="term" value="C:nuclear envelope"/>
    <property type="evidence" value="ECO:0007669"/>
    <property type="project" value="UniProtKB-SubCell"/>
</dbReference>
<comment type="subcellular location">
    <subcellularLocation>
        <location evidence="1">Endomembrane system</location>
        <topology evidence="1">Multi-pass membrane protein</topology>
    </subcellularLocation>
    <subcellularLocation>
        <location evidence="3">Endoplasmic reticulum membrane</location>
    </subcellularLocation>
    <subcellularLocation>
        <location evidence="2">Nucleus envelope</location>
    </subcellularLocation>
</comment>
<proteinExistence type="inferred from homology"/>
<evidence type="ECO:0000256" key="3">
    <source>
        <dbReference type="ARBA" id="ARBA00004586"/>
    </source>
</evidence>
<feature type="chain" id="PRO_5044861995" description="Transmembrane protein" evidence="12">
    <location>
        <begin position="24"/>
        <end position="565"/>
    </location>
</feature>
<dbReference type="PANTHER" id="PTHR13416:SF2">
    <property type="entry name" value="TRANSMEMBRANE PROTEIN 43"/>
    <property type="match status" value="1"/>
</dbReference>
<keyword evidence="6" id="KW-0256">Endoplasmic reticulum</keyword>
<sequence length="565" mass="61056">MAIIRQCLPLTAILVTLLASTLAESPSIGSSVATDLKQQLVGNTFDAEADFVDFDHDKFDGGRRLQSGGSSSSLPGGSSSSTTERCNFWCQLKNSMAQTIIGLLLICVSPCLMWKNEGRHVTELRRIDFCRNNAVVIDNAELLSDDQLGQLVHFTGNVTVDDNAIELSPGSALNLSSPLGKALVVKRTCMIFQKFEHAEQHVKNDVVGGGTTTTTTYTVKEDWSPMGPGPETLPHLPNEHNSRGIWDELIASSGSEVEAAPATNGMPPEIMALLAAANPAKAPNGISVSTAAHVGGFGLSKEVIMEHPSVFLAEWTPVPSDYVPDVVEGLPELRKDRYGNLTTVEEGEQPTNGDVMIKYEYAGDGFDASFVVEQILLDSDPETGVPVQKYGVSKAPVIDDKCCGKIHDDLGVIWMVRRGTHDLNEMIDMAKQDESTLTKILRIVCLVLIIAGWTMLFSIFSTLLHTLPLLGQLGDFAIFIAALILGCVCFCSVTAVAYIRYRPLLAFAILALAAAITGLCFWKLGDAAESSIQPTMQPVASPKYILFDDEVVPDLSPEDVSVKYY</sequence>
<feature type="compositionally biased region" description="Low complexity" evidence="10">
    <location>
        <begin position="64"/>
        <end position="81"/>
    </location>
</feature>
<dbReference type="Proteomes" id="UP001516023">
    <property type="component" value="Unassembled WGS sequence"/>
</dbReference>
<keyword evidence="14" id="KW-1185">Reference proteome</keyword>
<feature type="region of interest" description="Disordered" evidence="10">
    <location>
        <begin position="62"/>
        <end position="81"/>
    </location>
</feature>
<dbReference type="PANTHER" id="PTHR13416">
    <property type="match status" value="1"/>
</dbReference>
<comment type="caution">
    <text evidence="13">The sequence shown here is derived from an EMBL/GenBank/DDBJ whole genome shotgun (WGS) entry which is preliminary data.</text>
</comment>
<evidence type="ECO:0000256" key="6">
    <source>
        <dbReference type="ARBA" id="ARBA00022824"/>
    </source>
</evidence>
<keyword evidence="7 11" id="KW-1133">Transmembrane helix</keyword>
<feature type="transmembrane region" description="Helical" evidence="11">
    <location>
        <begin position="504"/>
        <end position="522"/>
    </location>
</feature>
<feature type="transmembrane region" description="Helical" evidence="11">
    <location>
        <begin position="476"/>
        <end position="498"/>
    </location>
</feature>
<accession>A0ABD3PBQ9</accession>
<dbReference type="GO" id="GO:0005789">
    <property type="term" value="C:endoplasmic reticulum membrane"/>
    <property type="evidence" value="ECO:0007669"/>
    <property type="project" value="UniProtKB-SubCell"/>
</dbReference>
<evidence type="ECO:0000256" key="1">
    <source>
        <dbReference type="ARBA" id="ARBA00004127"/>
    </source>
</evidence>
<evidence type="ECO:0000256" key="7">
    <source>
        <dbReference type="ARBA" id="ARBA00022989"/>
    </source>
</evidence>
<dbReference type="Pfam" id="PF07787">
    <property type="entry name" value="TMEM43"/>
    <property type="match status" value="1"/>
</dbReference>
<protein>
    <recommendedName>
        <fullName evidence="15">Transmembrane protein</fullName>
    </recommendedName>
</protein>
<evidence type="ECO:0000256" key="11">
    <source>
        <dbReference type="SAM" id="Phobius"/>
    </source>
</evidence>
<comment type="similarity">
    <text evidence="4">Belongs to the TMEM43 family.</text>
</comment>
<evidence type="ECO:0000256" key="5">
    <source>
        <dbReference type="ARBA" id="ARBA00022692"/>
    </source>
</evidence>
<feature type="transmembrane region" description="Helical" evidence="11">
    <location>
        <begin position="440"/>
        <end position="464"/>
    </location>
</feature>
<keyword evidence="12" id="KW-0732">Signal</keyword>
<keyword evidence="5 11" id="KW-0812">Transmembrane</keyword>
<evidence type="ECO:0008006" key="15">
    <source>
        <dbReference type="Google" id="ProtNLM"/>
    </source>
</evidence>